<dbReference type="OrthoDB" id="770239at2759"/>
<reference evidence="2" key="1">
    <citation type="submission" date="2020-07" db="EMBL/GenBank/DDBJ databases">
        <title>Genome sequence and genetic diversity analysis of an under-domesticated orphan crop, white fonio (Digitaria exilis).</title>
        <authorList>
            <person name="Bennetzen J.L."/>
            <person name="Chen S."/>
            <person name="Ma X."/>
            <person name="Wang X."/>
            <person name="Yssel A.E.J."/>
            <person name="Chaluvadi S.R."/>
            <person name="Johnson M."/>
            <person name="Gangashetty P."/>
            <person name="Hamidou F."/>
            <person name="Sanogo M.D."/>
            <person name="Zwaenepoel A."/>
            <person name="Wallace J."/>
            <person name="Van De Peer Y."/>
            <person name="Van Deynze A."/>
        </authorList>
    </citation>
    <scope>NUCLEOTIDE SEQUENCE</scope>
    <source>
        <tissue evidence="2">Leaves</tissue>
    </source>
</reference>
<sequence>MEECSSSKPTVKRLMEDELGKVKQLKIPDDEIQRILADLGHDVYLDKKSTQNSKSKGDQNYSTSITTSVPSGSLDPSGSKCMEETEDNELEFALADFLGQIHRYHDKQPHKNCNDKDELCTELKVLIQTKLNEILKDKSETAKYPKLQISRSLMLKLTLCTPKKLTNWIAPENMAVRGASQQSKADINHRKYVPANSTIRKVVPSCFHLFSYVDEFMYFTLKDMVEGAEPVQESDGMVPSSPENDMPECREPMTPRSSAPTEVISQLSPDGNHEKQDQPSPVSVLDPFFHEDVDSPNHKNVIKCITQFTQI</sequence>
<dbReference type="PANTHER" id="PTHR47857">
    <property type="entry name" value="EXPRESSED PROTEIN-RELATED"/>
    <property type="match status" value="1"/>
</dbReference>
<organism evidence="2 3">
    <name type="scientific">Digitaria exilis</name>
    <dbReference type="NCBI Taxonomy" id="1010633"/>
    <lineage>
        <taxon>Eukaryota</taxon>
        <taxon>Viridiplantae</taxon>
        <taxon>Streptophyta</taxon>
        <taxon>Embryophyta</taxon>
        <taxon>Tracheophyta</taxon>
        <taxon>Spermatophyta</taxon>
        <taxon>Magnoliopsida</taxon>
        <taxon>Liliopsida</taxon>
        <taxon>Poales</taxon>
        <taxon>Poaceae</taxon>
        <taxon>PACMAD clade</taxon>
        <taxon>Panicoideae</taxon>
        <taxon>Panicodae</taxon>
        <taxon>Paniceae</taxon>
        <taxon>Anthephorinae</taxon>
        <taxon>Digitaria</taxon>
    </lineage>
</organism>
<dbReference type="EMBL" id="JACEFO010000368">
    <property type="protein sequence ID" value="KAF8772742.1"/>
    <property type="molecule type" value="Genomic_DNA"/>
</dbReference>
<feature type="compositionally biased region" description="Polar residues" evidence="1">
    <location>
        <begin position="50"/>
        <end position="76"/>
    </location>
</feature>
<dbReference type="AlphaFoldDB" id="A0A835KSY0"/>
<feature type="region of interest" description="Disordered" evidence="1">
    <location>
        <begin position="230"/>
        <end position="289"/>
    </location>
</feature>
<dbReference type="PANTHER" id="PTHR47857:SF2">
    <property type="entry name" value="EXPRESSED PROTEIN"/>
    <property type="match status" value="1"/>
</dbReference>
<evidence type="ECO:0000313" key="3">
    <source>
        <dbReference type="Proteomes" id="UP000636709"/>
    </source>
</evidence>
<name>A0A835KSY0_9POAL</name>
<gene>
    <name evidence="2" type="ORF">HU200_005433</name>
</gene>
<keyword evidence="3" id="KW-1185">Reference proteome</keyword>
<evidence type="ECO:0000313" key="2">
    <source>
        <dbReference type="EMBL" id="KAF8772742.1"/>
    </source>
</evidence>
<proteinExistence type="predicted"/>
<evidence type="ECO:0000256" key="1">
    <source>
        <dbReference type="SAM" id="MobiDB-lite"/>
    </source>
</evidence>
<feature type="compositionally biased region" description="Polar residues" evidence="1">
    <location>
        <begin position="255"/>
        <end position="269"/>
    </location>
</feature>
<dbReference type="Proteomes" id="UP000636709">
    <property type="component" value="Unassembled WGS sequence"/>
</dbReference>
<feature type="region of interest" description="Disordered" evidence="1">
    <location>
        <begin position="48"/>
        <end position="81"/>
    </location>
</feature>
<protein>
    <submittedName>
        <fullName evidence="2">Uncharacterized protein</fullName>
    </submittedName>
</protein>
<accession>A0A835KSY0</accession>
<comment type="caution">
    <text evidence="2">The sequence shown here is derived from an EMBL/GenBank/DDBJ whole genome shotgun (WGS) entry which is preliminary data.</text>
</comment>